<dbReference type="EMBL" id="JAALAA010000007">
    <property type="protein sequence ID" value="NGN93017.1"/>
    <property type="molecule type" value="Genomic_DNA"/>
</dbReference>
<feature type="compositionally biased region" description="Low complexity" evidence="1">
    <location>
        <begin position="78"/>
        <end position="91"/>
    </location>
</feature>
<dbReference type="RefSeq" id="WP_165110765.1">
    <property type="nucleotide sequence ID" value="NZ_JAALAA010000007.1"/>
</dbReference>
<proteinExistence type="predicted"/>
<accession>A0A6M1R9F2</accession>
<evidence type="ECO:0000313" key="2">
    <source>
        <dbReference type="EMBL" id="NGN93017.1"/>
    </source>
</evidence>
<feature type="compositionally biased region" description="Low complexity" evidence="1">
    <location>
        <begin position="41"/>
        <end position="64"/>
    </location>
</feature>
<organism evidence="2 3">
    <name type="scientific">Nocardioides turkmenicus</name>
    <dbReference type="NCBI Taxonomy" id="2711220"/>
    <lineage>
        <taxon>Bacteria</taxon>
        <taxon>Bacillati</taxon>
        <taxon>Actinomycetota</taxon>
        <taxon>Actinomycetes</taxon>
        <taxon>Propionibacteriales</taxon>
        <taxon>Nocardioidaceae</taxon>
        <taxon>Nocardioides</taxon>
    </lineage>
</organism>
<dbReference type="Proteomes" id="UP000483261">
    <property type="component" value="Unassembled WGS sequence"/>
</dbReference>
<protein>
    <submittedName>
        <fullName evidence="2">Uncharacterized protein</fullName>
    </submittedName>
</protein>
<sequence>MNLKRLALLVLLGVLVGVTIFWVPGRFADSSSGEDGGSLTGASASRSGSPRADASTEPGSSASGSGSGSGPGRKSDPEPATEALPEAASTPSESGLPGLTEKPRTKAAALVSDPLPKQAVRKGALVAGYPTALAAPARTTVDVSSVSPSKGALQVALTASCRRPCDVLRHYRTRLAQHGFEEVGTTSVENAPAMSLQRGEESVSVTVTRTGSRTVDFSLYSVLRTKT</sequence>
<comment type="caution">
    <text evidence="2">The sequence shown here is derived from an EMBL/GenBank/DDBJ whole genome shotgun (WGS) entry which is preliminary data.</text>
</comment>
<dbReference type="AlphaFoldDB" id="A0A6M1R9F2"/>
<reference evidence="2 3" key="1">
    <citation type="submission" date="2020-02" db="EMBL/GenBank/DDBJ databases">
        <title>Whole-genome analyses of novel actinobacteria.</title>
        <authorList>
            <person name="Sahin N."/>
        </authorList>
    </citation>
    <scope>NUCLEOTIDE SEQUENCE [LARGE SCALE GENOMIC DNA]</scope>
    <source>
        <strain evidence="2 3">KC13</strain>
    </source>
</reference>
<keyword evidence="3" id="KW-1185">Reference proteome</keyword>
<evidence type="ECO:0000256" key="1">
    <source>
        <dbReference type="SAM" id="MobiDB-lite"/>
    </source>
</evidence>
<feature type="region of interest" description="Disordered" evidence="1">
    <location>
        <begin position="30"/>
        <end position="100"/>
    </location>
</feature>
<gene>
    <name evidence="2" type="ORF">G5C66_09745</name>
</gene>
<name>A0A6M1R9F2_9ACTN</name>
<evidence type="ECO:0000313" key="3">
    <source>
        <dbReference type="Proteomes" id="UP000483261"/>
    </source>
</evidence>